<gene>
    <name evidence="3" type="ORF">CEUSTIGMA_g12269.t1</name>
</gene>
<dbReference type="OrthoDB" id="541553at2759"/>
<dbReference type="Proteomes" id="UP000232323">
    <property type="component" value="Unassembled WGS sequence"/>
</dbReference>
<feature type="coiled-coil region" evidence="1">
    <location>
        <begin position="219"/>
        <end position="246"/>
    </location>
</feature>
<evidence type="ECO:0000256" key="1">
    <source>
        <dbReference type="SAM" id="Coils"/>
    </source>
</evidence>
<dbReference type="AlphaFoldDB" id="A0A250XP63"/>
<proteinExistence type="predicted"/>
<keyword evidence="4" id="KW-1185">Reference proteome</keyword>
<evidence type="ECO:0000313" key="4">
    <source>
        <dbReference type="Proteomes" id="UP000232323"/>
    </source>
</evidence>
<feature type="coiled-coil region" evidence="1">
    <location>
        <begin position="279"/>
        <end position="327"/>
    </location>
</feature>
<evidence type="ECO:0000256" key="2">
    <source>
        <dbReference type="SAM" id="MobiDB-lite"/>
    </source>
</evidence>
<evidence type="ECO:0000313" key="3">
    <source>
        <dbReference type="EMBL" id="GAX84848.1"/>
    </source>
</evidence>
<dbReference type="EMBL" id="BEGY01000137">
    <property type="protein sequence ID" value="GAX84848.1"/>
    <property type="molecule type" value="Genomic_DNA"/>
</dbReference>
<protein>
    <submittedName>
        <fullName evidence="3">Uncharacterized protein</fullName>
    </submittedName>
</protein>
<organism evidence="3 4">
    <name type="scientific">Chlamydomonas eustigma</name>
    <dbReference type="NCBI Taxonomy" id="1157962"/>
    <lineage>
        <taxon>Eukaryota</taxon>
        <taxon>Viridiplantae</taxon>
        <taxon>Chlorophyta</taxon>
        <taxon>core chlorophytes</taxon>
        <taxon>Chlorophyceae</taxon>
        <taxon>CS clade</taxon>
        <taxon>Chlamydomonadales</taxon>
        <taxon>Chlamydomonadaceae</taxon>
        <taxon>Chlamydomonas</taxon>
    </lineage>
</organism>
<name>A0A250XP63_9CHLO</name>
<keyword evidence="1" id="KW-0175">Coiled coil</keyword>
<accession>A0A250XP63</accession>
<sequence>MANEGGLQDLLKRLDKLGVNVNLDISVPKDSSSIRSRQISSPVKLAPALVQTNMQGLLQRVNQVEAAISRAGEEHIKELISFQGDPALPRAATSPLQTSKRDGKAVRKMRNVSSANKFRSQEVSMSTAMTAAASLAHGGTHGIAISHGHARSLPVHAPLSSVLAQLKESETTWAHEKARLRREADVERRRALKIDVELQKATRMLEDRRLDTKALKSALKNRDNQLAASGERIKELEDALNRSQAESANRISTLTSESEDLKALLLATLQRLETVDQLVQRADASSNMMQDKMKNLEDERLRALEAAARARAEVQELSESRRKLQWQSKLLEKMSEVQLKHNKHKSEAIRKLLSQPPQFSGGSDEADEGRHFYDVPGQGGGTVDYADDDSSVLTGDLGTSYRGRLREGSF</sequence>
<comment type="caution">
    <text evidence="3">The sequence shown here is derived from an EMBL/GenBank/DDBJ whole genome shotgun (WGS) entry which is preliminary data.</text>
</comment>
<feature type="region of interest" description="Disordered" evidence="2">
    <location>
        <begin position="355"/>
        <end position="389"/>
    </location>
</feature>
<reference evidence="3 4" key="1">
    <citation type="submission" date="2017-08" db="EMBL/GenBank/DDBJ databases">
        <title>Acidophilic green algal genome provides insights into adaptation to an acidic environment.</title>
        <authorList>
            <person name="Hirooka S."/>
            <person name="Hirose Y."/>
            <person name="Kanesaki Y."/>
            <person name="Higuchi S."/>
            <person name="Fujiwara T."/>
            <person name="Onuma R."/>
            <person name="Era A."/>
            <person name="Ohbayashi R."/>
            <person name="Uzuka A."/>
            <person name="Nozaki H."/>
            <person name="Yoshikawa H."/>
            <person name="Miyagishima S.Y."/>
        </authorList>
    </citation>
    <scope>NUCLEOTIDE SEQUENCE [LARGE SCALE GENOMIC DNA]</scope>
    <source>
        <strain evidence="3 4">NIES-2499</strain>
    </source>
</reference>